<evidence type="ECO:0000313" key="3">
    <source>
        <dbReference type="EMBL" id="GFG92632.1"/>
    </source>
</evidence>
<keyword evidence="1" id="KW-1133">Transmembrane helix</keyword>
<reference evidence="3 4" key="1">
    <citation type="journal article" date="2019" name="Emerg. Microbes Infect.">
        <title>Comprehensive subspecies identification of 175 nontuberculous mycobacteria species based on 7547 genomic profiles.</title>
        <authorList>
            <person name="Matsumoto Y."/>
            <person name="Kinjo T."/>
            <person name="Motooka D."/>
            <person name="Nabeya D."/>
            <person name="Jung N."/>
            <person name="Uechi K."/>
            <person name="Horii T."/>
            <person name="Iida T."/>
            <person name="Fujita J."/>
            <person name="Nakamura S."/>
        </authorList>
    </citation>
    <scope>NUCLEOTIDE SEQUENCE [LARGE SCALE GENOMIC DNA]</scope>
    <source>
        <strain evidence="3 4">JCM 30725</strain>
    </source>
</reference>
<evidence type="ECO:0000313" key="4">
    <source>
        <dbReference type="Proteomes" id="UP000465360"/>
    </source>
</evidence>
<dbReference type="AlphaFoldDB" id="A0A7I9YVL4"/>
<dbReference type="SUPFAM" id="SSF140459">
    <property type="entry name" value="PE/PPE dimer-like"/>
    <property type="match status" value="1"/>
</dbReference>
<keyword evidence="1" id="KW-0812">Transmembrane</keyword>
<name>A0A7I9YVL4_MYCBU</name>
<comment type="caution">
    <text evidence="3">The sequence shown here is derived from an EMBL/GenBank/DDBJ whole genome shotgun (WGS) entry which is preliminary data.</text>
</comment>
<organism evidence="3 4">
    <name type="scientific">Mycobacterium bourgelatii</name>
    <dbReference type="NCBI Taxonomy" id="1273442"/>
    <lineage>
        <taxon>Bacteria</taxon>
        <taxon>Bacillati</taxon>
        <taxon>Actinomycetota</taxon>
        <taxon>Actinomycetes</taxon>
        <taxon>Mycobacteriales</taxon>
        <taxon>Mycobacteriaceae</taxon>
        <taxon>Mycobacterium</taxon>
    </lineage>
</organism>
<feature type="domain" description="PE" evidence="2">
    <location>
        <begin position="4"/>
        <end position="94"/>
    </location>
</feature>
<sequence length="186" mass="19752">MSHVMVASEAVKAAGLDLAAIGSTLDATHLAVAAPITDLQPAAADEISEGIARLFSGHGQEYQAAASKAEAFRDQFVERLNAGADVYASAEAANAALLPLPPQVLNIWGTLNGLPLKLLYTAANVVNDPFGTLGQLFYDLVLNPFFLLPLNYLLAWAYFNNPPAFVLLMIPVLGISAFISLLLSLW</sequence>
<protein>
    <recommendedName>
        <fullName evidence="2">PE domain-containing protein</fullName>
    </recommendedName>
</protein>
<proteinExistence type="predicted"/>
<evidence type="ECO:0000259" key="2">
    <source>
        <dbReference type="Pfam" id="PF00934"/>
    </source>
</evidence>
<feature type="transmembrane region" description="Helical" evidence="1">
    <location>
        <begin position="165"/>
        <end position="185"/>
    </location>
</feature>
<dbReference type="Gene3D" id="1.10.287.850">
    <property type="entry name" value="HP0062-like domain"/>
    <property type="match status" value="1"/>
</dbReference>
<keyword evidence="4" id="KW-1185">Reference proteome</keyword>
<feature type="transmembrane region" description="Helical" evidence="1">
    <location>
        <begin position="140"/>
        <end position="159"/>
    </location>
</feature>
<accession>A0A7I9YVL4</accession>
<evidence type="ECO:0000256" key="1">
    <source>
        <dbReference type="SAM" id="Phobius"/>
    </source>
</evidence>
<gene>
    <name evidence="3" type="ORF">MBOU_46740</name>
</gene>
<dbReference type="InterPro" id="IPR000084">
    <property type="entry name" value="PE-PGRS_N"/>
</dbReference>
<keyword evidence="1" id="KW-0472">Membrane</keyword>
<dbReference type="EMBL" id="BLKZ01000001">
    <property type="protein sequence ID" value="GFG92632.1"/>
    <property type="molecule type" value="Genomic_DNA"/>
</dbReference>
<dbReference type="Proteomes" id="UP000465360">
    <property type="component" value="Unassembled WGS sequence"/>
</dbReference>
<dbReference type="Pfam" id="PF00934">
    <property type="entry name" value="PE"/>
    <property type="match status" value="1"/>
</dbReference>
<dbReference type="InterPro" id="IPR038332">
    <property type="entry name" value="PPE_sf"/>
</dbReference>